<keyword evidence="1" id="KW-0677">Repeat</keyword>
<accession>A0A6C0K9U4</accession>
<dbReference type="PANTHER" id="PTHR13817">
    <property type="entry name" value="TITIN"/>
    <property type="match status" value="1"/>
</dbReference>
<feature type="domain" description="Fibronectin type-III" evidence="3">
    <location>
        <begin position="577"/>
        <end position="668"/>
    </location>
</feature>
<dbReference type="InterPro" id="IPR006626">
    <property type="entry name" value="PbH1"/>
</dbReference>
<dbReference type="Gene3D" id="2.60.40.10">
    <property type="entry name" value="Immunoglobulins"/>
    <property type="match status" value="8"/>
</dbReference>
<name>A0A6C0K9U4_9ZZZZ</name>
<feature type="domain" description="Fibronectin type-III" evidence="3">
    <location>
        <begin position="384"/>
        <end position="482"/>
    </location>
</feature>
<proteinExistence type="predicted"/>
<dbReference type="InterPro" id="IPR039448">
    <property type="entry name" value="Beta_helix"/>
</dbReference>
<dbReference type="Pfam" id="PF13229">
    <property type="entry name" value="Beta_helix"/>
    <property type="match status" value="1"/>
</dbReference>
<feature type="domain" description="Fibronectin type-III" evidence="3">
    <location>
        <begin position="191"/>
        <end position="288"/>
    </location>
</feature>
<dbReference type="Gene3D" id="2.160.20.10">
    <property type="entry name" value="Single-stranded right-handed beta-helix, Pectin lyase-like"/>
    <property type="match status" value="1"/>
</dbReference>
<evidence type="ECO:0000259" key="3">
    <source>
        <dbReference type="PROSITE" id="PS50853"/>
    </source>
</evidence>
<dbReference type="CDD" id="cd00063">
    <property type="entry name" value="FN3"/>
    <property type="match status" value="6"/>
</dbReference>
<protein>
    <recommendedName>
        <fullName evidence="3">Fibronectin type-III domain-containing protein</fullName>
    </recommendedName>
</protein>
<dbReference type="EMBL" id="MN740813">
    <property type="protein sequence ID" value="QHU13028.1"/>
    <property type="molecule type" value="Genomic_DNA"/>
</dbReference>
<feature type="domain" description="Fibronectin type-III" evidence="3">
    <location>
        <begin position="1479"/>
        <end position="1575"/>
    </location>
</feature>
<feature type="domain" description="Fibronectin type-III" evidence="3">
    <location>
        <begin position="6"/>
        <end position="99"/>
    </location>
</feature>
<dbReference type="InterPro" id="IPR003961">
    <property type="entry name" value="FN3_dom"/>
</dbReference>
<evidence type="ECO:0000256" key="2">
    <source>
        <dbReference type="SAM" id="MobiDB-lite"/>
    </source>
</evidence>
<dbReference type="SUPFAM" id="SSF49265">
    <property type="entry name" value="Fibronectin type III"/>
    <property type="match status" value="5"/>
</dbReference>
<feature type="domain" description="Fibronectin type-III" evidence="3">
    <location>
        <begin position="289"/>
        <end position="383"/>
    </location>
</feature>
<dbReference type="SUPFAM" id="SSF51126">
    <property type="entry name" value="Pectin lyase-like"/>
    <property type="match status" value="1"/>
</dbReference>
<dbReference type="SMART" id="SM00060">
    <property type="entry name" value="FN3"/>
    <property type="match status" value="9"/>
</dbReference>
<reference evidence="4" key="1">
    <citation type="journal article" date="2020" name="Nature">
        <title>Giant virus diversity and host interactions through global metagenomics.</title>
        <authorList>
            <person name="Schulz F."/>
            <person name="Roux S."/>
            <person name="Paez-Espino D."/>
            <person name="Jungbluth S."/>
            <person name="Walsh D.A."/>
            <person name="Denef V.J."/>
            <person name="McMahon K.D."/>
            <person name="Konstantinidis K.T."/>
            <person name="Eloe-Fadrosh E.A."/>
            <person name="Kyrpides N.C."/>
            <person name="Woyke T."/>
        </authorList>
    </citation>
    <scope>NUCLEOTIDE SEQUENCE</scope>
    <source>
        <strain evidence="4">GVMAG-S-1101176-114</strain>
    </source>
</reference>
<evidence type="ECO:0000313" key="4">
    <source>
        <dbReference type="EMBL" id="QHU13028.1"/>
    </source>
</evidence>
<dbReference type="InterPro" id="IPR012334">
    <property type="entry name" value="Pectin_lyas_fold"/>
</dbReference>
<sequence length="1805" mass="188812">MSLLSGPTNFASTANAVGGIVLTWTNVTGNTGYTLLRSTTSGDYSAPVTATVATNVVTYTASSDLTVGTPYYFVARTSNANGLGPNSAQATATPRTVPSTMDVPVLTPGNVNVSVGYTAPNSNGAAIITYSIQRATVSAMTTGLTTVTSLANPYPSTGLVNGTPYFYRIAASNAAGLGTYSAVASATPAAVPAIVVISSTAAGNQTISLAWAAPLSNGAAITGYDLMYSLSSNVATFTSLSSGLLTSPFVATGLTNGSLYFFRMAASNVMGYGPYSLTASNTPRTVPSPVTDLSASPSGASTSLILSWSAPYNGGSAITGYRWFRSSNADMTGVLTSNATLVTTLSTTVTPLVAGVMSYFQIVASNVAGFSTSSGIASNFPRAVPGQVGTVTASSLNQSISLSWPTTTASNGSSISSYRSEYSLSSGVAGPWFDISIAPATTIVATGLSNGTSYYFRVSASNVAGYGLASAVVTRIPYTVPDKVGTVVVTPLNASVSLSWPTTTASNGNAISSYYYYWSLSGGAWTGVSNASNASSAVKTLLTNGSTYNFYVVASNAAGFGISSDIVSTIPRTVPGAPTSVAAAVQTFDSVRVTFVPPASNGGNAITSYIVTPLLDGTTAQTTVSAASSPIVVSNLIPGRGYTYRVVASNDAGLGTTATSTSVITYYNFPVENPNGNTYTYYASNQPWSSKVIYNLSYADVEVSQVARSVWSISYNGLVDTLNYVRNIALTDRNVWIMDVSYGANLANNYESIKGNLSNGDVLRVGSGEYFPATQPTVSKSITLEGPPDRSAFFGVAPGVSTWCLTIEADNVTVRNLTLTTSYATTTFTKGDFLLMAYGAYVSGFYKSIQNTTIEDTTFVNPYTVTSTASELQYWRNRRGIALNSVSGLTIRNCTFPKTWNNGLTLASCRNVTLTGNTFYACPWSSISVLKTAQAMSNLSDYESSNINLVDNTYLNFGDTSITSLIANPSIGAGSNVATYITPLQAPVLTFQPTLSYAITYSSNAGSTAQIPADFRYSFVASPLLAYVGRDPLDLPASFWTGGTTGVTVTDMSNNARILPPGYATRADLLPSLVSVGTYVGNSVTVTVSSVMQYVTYAFSLDGSLAGSNTSGVYNFTGLSEGQHNVAVTGTDGYVTSDAATLSFITDTIAPTISGALTLVSGPNLSGQIVVTFDASDAHGPLVYTTYLNDVSASPSTQYPDTIQLSSYNTYNVKVEVTDAAGNTGTSSTLSVGYWPPANNLEGITLEEGQTEQNVVINGNIVAAPVVVAADVQSGTVTLSAGDVVVIRGDDDSATAALYTPDVTTDITDVIDTAVATGISTILVKLEDAQGVVTVNEATYTEEPTFETSGSGVTVHADTSEVLGWLSSPPSVDQETGDVQFYYRVTALDPADTSKRVVVTEGFNVPVWIERPGTQGTSVRVVHRSDVGQPLEPIGTAYRVTSAAYVTPVVYAAAGDENSSLFYFEVTINDQVGFEDANPPDPPTGVSAVAGARRATVSWNPVVGTADGGSDITGYKVYWYTGDTEVDSSAFTTKDDTSLVVSGLTNGVTYTFKVTSRNNAGGNPTESLTKSAASSPVTPSNGAAAVGDPYVSTLDGKIYKLPSFNGHIRLYQGYAAGHLLTVNATTRIDDDKAAMDADTAGMNGRLASPVKQDLRMSEAMSFFERLYIAYAGETMIVNIYNGFKVEQGASWPVEVVGNVKKFLKAFSFYGHLSGYVLEILPCSDVIVRIGIVPIRHIRNSIEIIAPNMAEGNGVFVNRMSRKDMTLRKLSDLAPVEKKDAAIKRTICETFVCDAKTTSVNIPYVG</sequence>
<dbReference type="PRINTS" id="PR00014">
    <property type="entry name" value="FNTYPEIII"/>
</dbReference>
<dbReference type="InterPro" id="IPR036116">
    <property type="entry name" value="FN3_sf"/>
</dbReference>
<dbReference type="PROSITE" id="PS50853">
    <property type="entry name" value="FN3"/>
    <property type="match status" value="7"/>
</dbReference>
<organism evidence="4">
    <name type="scientific">viral metagenome</name>
    <dbReference type="NCBI Taxonomy" id="1070528"/>
    <lineage>
        <taxon>unclassified sequences</taxon>
        <taxon>metagenomes</taxon>
        <taxon>organismal metagenomes</taxon>
    </lineage>
</organism>
<dbReference type="Pfam" id="PF00041">
    <property type="entry name" value="fn3"/>
    <property type="match status" value="5"/>
</dbReference>
<evidence type="ECO:0000256" key="1">
    <source>
        <dbReference type="ARBA" id="ARBA00022737"/>
    </source>
</evidence>
<dbReference type="InterPro" id="IPR011050">
    <property type="entry name" value="Pectin_lyase_fold/virulence"/>
</dbReference>
<feature type="domain" description="Fibronectin type-III" evidence="3">
    <location>
        <begin position="483"/>
        <end position="576"/>
    </location>
</feature>
<dbReference type="InterPro" id="IPR013783">
    <property type="entry name" value="Ig-like_fold"/>
</dbReference>
<dbReference type="SMART" id="SM00710">
    <property type="entry name" value="PbH1"/>
    <property type="match status" value="4"/>
</dbReference>
<dbReference type="PANTHER" id="PTHR13817:SF73">
    <property type="entry name" value="FIBRONECTIN TYPE-III DOMAIN-CONTAINING PROTEIN"/>
    <property type="match status" value="1"/>
</dbReference>
<dbReference type="InterPro" id="IPR050964">
    <property type="entry name" value="Striated_Muscle_Regulatory"/>
</dbReference>
<feature type="region of interest" description="Disordered" evidence="2">
    <location>
        <begin position="1556"/>
        <end position="1580"/>
    </location>
</feature>